<evidence type="ECO:0000256" key="2">
    <source>
        <dbReference type="ARBA" id="ARBA00023125"/>
    </source>
</evidence>
<keyword evidence="2" id="KW-0238">DNA-binding</keyword>
<dbReference type="InterPro" id="IPR051212">
    <property type="entry name" value="Type-I_RE_S_subunit"/>
</dbReference>
<evidence type="ECO:0000313" key="4">
    <source>
        <dbReference type="Proteomes" id="UP001165136"/>
    </source>
</evidence>
<accession>A0A9W6R5Q4</accession>
<evidence type="ECO:0000256" key="1">
    <source>
        <dbReference type="ARBA" id="ARBA00022747"/>
    </source>
</evidence>
<dbReference type="CDD" id="cd17259">
    <property type="entry name" value="RMtype1_S_StySKI-TRD2-CR2_like"/>
    <property type="match status" value="1"/>
</dbReference>
<keyword evidence="4" id="KW-1185">Reference proteome</keyword>
<dbReference type="RefSeq" id="WP_285489290.1">
    <property type="nucleotide sequence ID" value="NZ_BSTI01000019.1"/>
</dbReference>
<dbReference type="GO" id="GO:0009307">
    <property type="term" value="P:DNA restriction-modification system"/>
    <property type="evidence" value="ECO:0007669"/>
    <property type="project" value="UniProtKB-KW"/>
</dbReference>
<dbReference type="EMBL" id="BSTI01000019">
    <property type="protein sequence ID" value="GLY69919.1"/>
    <property type="molecule type" value="Genomic_DNA"/>
</dbReference>
<evidence type="ECO:0000313" key="3">
    <source>
        <dbReference type="EMBL" id="GLY69919.1"/>
    </source>
</evidence>
<protein>
    <recommendedName>
        <fullName evidence="5">Type I restriction modification DNA specificity domain-containing protein</fullName>
    </recommendedName>
</protein>
<dbReference type="Proteomes" id="UP001165136">
    <property type="component" value="Unassembled WGS sequence"/>
</dbReference>
<dbReference type="AlphaFoldDB" id="A0A9W6R5Q4"/>
<reference evidence="3" key="1">
    <citation type="submission" date="2023-03" db="EMBL/GenBank/DDBJ databases">
        <title>Amycolatopsis taiwanensis NBRC 103393.</title>
        <authorList>
            <person name="Ichikawa N."/>
            <person name="Sato H."/>
            <person name="Tonouchi N."/>
        </authorList>
    </citation>
    <scope>NUCLEOTIDE SEQUENCE</scope>
    <source>
        <strain evidence="3">NBRC 103393</strain>
    </source>
</reference>
<dbReference type="SUPFAM" id="SSF116734">
    <property type="entry name" value="DNA methylase specificity domain"/>
    <property type="match status" value="2"/>
</dbReference>
<organism evidence="3 4">
    <name type="scientific">Amycolatopsis taiwanensis</name>
    <dbReference type="NCBI Taxonomy" id="342230"/>
    <lineage>
        <taxon>Bacteria</taxon>
        <taxon>Bacillati</taxon>
        <taxon>Actinomycetota</taxon>
        <taxon>Actinomycetes</taxon>
        <taxon>Pseudonocardiales</taxon>
        <taxon>Pseudonocardiaceae</taxon>
        <taxon>Amycolatopsis</taxon>
    </lineage>
</organism>
<comment type="caution">
    <text evidence="3">The sequence shown here is derived from an EMBL/GenBank/DDBJ whole genome shotgun (WGS) entry which is preliminary data.</text>
</comment>
<dbReference type="GO" id="GO:0003677">
    <property type="term" value="F:DNA binding"/>
    <property type="evidence" value="ECO:0007669"/>
    <property type="project" value="UniProtKB-KW"/>
</dbReference>
<dbReference type="PANTHER" id="PTHR43140">
    <property type="entry name" value="TYPE-1 RESTRICTION ENZYME ECOKI SPECIFICITY PROTEIN"/>
    <property type="match status" value="1"/>
</dbReference>
<proteinExistence type="predicted"/>
<dbReference type="InterPro" id="IPR044946">
    <property type="entry name" value="Restrct_endonuc_typeI_TRD_sf"/>
</dbReference>
<name>A0A9W6R5Q4_9PSEU</name>
<gene>
    <name evidence="3" type="ORF">Atai01_65380</name>
</gene>
<sequence length="427" mass="48221">MSSAFAVSAGVLAAAPAHWRRIPLWTVVRRREKTGVVGKPLLSVYRDHGVVPKDSRDDNFNRPSDDLSRYQYVRPGDLVLNRMKAWQGSLAVSEHEGIVSPAYLVCGLSPAVQPRFLHYLLRSEPYVHLYRLLSQGVRPNQWDLDYDAFRSLTLLCPPLDEQRRITEFLDAEAGHFARVIEARARQSALLEARFQQIVDAAVTGYTSSLDIPADEWTPVKIGRICRMQSGHPFPSENFAADGTPLLRGVNVGVGRVDWNDVVRWDEKRHPIPRQFRLLAGDLVLGMDRPWISGGLRVAEVEQRDLPALLSQRVARLRGNGSVSMAYLRRVFGSSHFKTSVERQLTGVSVPHLSGDQIASFRFLLPRLPVQKLVAAGLDRQERLVVAFSDRVWRQREVMLERRRALITAAVTGQFDVTTAHPVWTTTW</sequence>
<dbReference type="Gene3D" id="3.90.220.20">
    <property type="entry name" value="DNA methylase specificity domains"/>
    <property type="match status" value="2"/>
</dbReference>
<keyword evidence="1" id="KW-0680">Restriction system</keyword>
<evidence type="ECO:0008006" key="5">
    <source>
        <dbReference type="Google" id="ProtNLM"/>
    </source>
</evidence>
<dbReference type="PANTHER" id="PTHR43140:SF1">
    <property type="entry name" value="TYPE I RESTRICTION ENZYME ECOKI SPECIFICITY SUBUNIT"/>
    <property type="match status" value="1"/>
</dbReference>